<dbReference type="PANTHER" id="PTHR12461:SF105">
    <property type="entry name" value="HYPOXIA-INDUCIBLE FACTOR 1-ALPHA INHIBITOR"/>
    <property type="match status" value="1"/>
</dbReference>
<keyword evidence="3" id="KW-1185">Reference proteome</keyword>
<dbReference type="SUPFAM" id="SSF51197">
    <property type="entry name" value="Clavaminate synthase-like"/>
    <property type="match status" value="1"/>
</dbReference>
<accession>A0ABW9WMZ8</accession>
<dbReference type="SMART" id="SM00558">
    <property type="entry name" value="JmjC"/>
    <property type="match status" value="1"/>
</dbReference>
<protein>
    <submittedName>
        <fullName evidence="2">Cupin-like domain-containing protein</fullName>
    </submittedName>
</protein>
<gene>
    <name evidence="2" type="ORF">GTP55_24985</name>
</gene>
<dbReference type="Gene3D" id="2.60.120.10">
    <property type="entry name" value="Jelly Rolls"/>
    <property type="match status" value="1"/>
</dbReference>
<evidence type="ECO:0000313" key="3">
    <source>
        <dbReference type="Proteomes" id="UP000466332"/>
    </source>
</evidence>
<dbReference type="Proteomes" id="UP000466332">
    <property type="component" value="Unassembled WGS sequence"/>
</dbReference>
<dbReference type="PANTHER" id="PTHR12461">
    <property type="entry name" value="HYPOXIA-INDUCIBLE FACTOR 1 ALPHA INHIBITOR-RELATED"/>
    <property type="match status" value="1"/>
</dbReference>
<dbReference type="EMBL" id="WWCS01000022">
    <property type="protein sequence ID" value="MYN42601.1"/>
    <property type="molecule type" value="Genomic_DNA"/>
</dbReference>
<dbReference type="InterPro" id="IPR003347">
    <property type="entry name" value="JmjC_dom"/>
</dbReference>
<dbReference type="InterPro" id="IPR014710">
    <property type="entry name" value="RmlC-like_jellyroll"/>
</dbReference>
<organism evidence="2 3">
    <name type="scientific">Duganella margarita</name>
    <dbReference type="NCBI Taxonomy" id="2692170"/>
    <lineage>
        <taxon>Bacteria</taxon>
        <taxon>Pseudomonadati</taxon>
        <taxon>Pseudomonadota</taxon>
        <taxon>Betaproteobacteria</taxon>
        <taxon>Burkholderiales</taxon>
        <taxon>Oxalobacteraceae</taxon>
        <taxon>Telluria group</taxon>
        <taxon>Duganella</taxon>
    </lineage>
</organism>
<sequence>MNTPIEYYDLDPARFFSEVAASYRPAILRGFVRHWPAVRAAQQSPEALCQYVLGLASNAEVDSVMTPPAERGRLFYKPDMEGFNFVRNKVPVARVIEQLARYSQFDAPPSVAVQSALIDDCLPRFPLENVAPALPPSARPRLWLGNTITTPAHFDESYNLACVVSGARRFTLFPPGQVDNLYIGPLDFAPTPTPISMVNFRDPDYAQHPRFREALQHALVADLLPGDALYIPTLWWHHVQSTGPLNMMVNYWWKNGQAVDSASPAFDALLAALKALNA</sequence>
<dbReference type="PROSITE" id="PS51184">
    <property type="entry name" value="JMJC"/>
    <property type="match status" value="1"/>
</dbReference>
<evidence type="ECO:0000259" key="1">
    <source>
        <dbReference type="PROSITE" id="PS51184"/>
    </source>
</evidence>
<proteinExistence type="predicted"/>
<name>A0ABW9WMZ8_9BURK</name>
<dbReference type="RefSeq" id="WP_161047496.1">
    <property type="nucleotide sequence ID" value="NZ_WWCS01000022.1"/>
</dbReference>
<dbReference type="InterPro" id="IPR041667">
    <property type="entry name" value="Cupin_8"/>
</dbReference>
<evidence type="ECO:0000313" key="2">
    <source>
        <dbReference type="EMBL" id="MYN42601.1"/>
    </source>
</evidence>
<feature type="domain" description="JmjC" evidence="1">
    <location>
        <begin position="111"/>
        <end position="270"/>
    </location>
</feature>
<dbReference type="Pfam" id="PF13621">
    <property type="entry name" value="Cupin_8"/>
    <property type="match status" value="1"/>
</dbReference>
<reference evidence="2 3" key="1">
    <citation type="submission" date="2019-12" db="EMBL/GenBank/DDBJ databases">
        <title>Novel species isolated from a subtropical stream in China.</title>
        <authorList>
            <person name="Lu H."/>
        </authorList>
    </citation>
    <scope>NUCLEOTIDE SEQUENCE [LARGE SCALE GENOMIC DNA]</scope>
    <source>
        <strain evidence="2 3">FT109W</strain>
    </source>
</reference>
<comment type="caution">
    <text evidence="2">The sequence shown here is derived from an EMBL/GenBank/DDBJ whole genome shotgun (WGS) entry which is preliminary data.</text>
</comment>